<dbReference type="Proteomes" id="UP000527616">
    <property type="component" value="Unassembled WGS sequence"/>
</dbReference>
<feature type="domain" description="PPIase FKBP-type" evidence="9">
    <location>
        <begin position="257"/>
        <end position="342"/>
    </location>
</feature>
<feature type="region of interest" description="Disordered" evidence="7">
    <location>
        <begin position="39"/>
        <end position="72"/>
    </location>
</feature>
<comment type="caution">
    <text evidence="10">The sequence shown here is derived from an EMBL/GenBank/DDBJ whole genome shotgun (WGS) entry which is preliminary data.</text>
</comment>
<evidence type="ECO:0000256" key="3">
    <source>
        <dbReference type="ARBA" id="ARBA00013194"/>
    </source>
</evidence>
<feature type="compositionally biased region" description="Low complexity" evidence="7">
    <location>
        <begin position="56"/>
        <end position="66"/>
    </location>
</feature>
<accession>A0A7Z0IMA7</accession>
<keyword evidence="11" id="KW-1185">Reference proteome</keyword>
<evidence type="ECO:0000313" key="11">
    <source>
        <dbReference type="Proteomes" id="UP000527616"/>
    </source>
</evidence>
<name>A0A7Z0IMA7_9ACTN</name>
<protein>
    <recommendedName>
        <fullName evidence="3 6">peptidylprolyl isomerase</fullName>
        <ecNumber evidence="3 6">5.2.1.8</ecNumber>
    </recommendedName>
</protein>
<dbReference type="AlphaFoldDB" id="A0A7Z0IMA7"/>
<comment type="catalytic activity">
    <reaction evidence="1 6">
        <text>[protein]-peptidylproline (omega=180) = [protein]-peptidylproline (omega=0)</text>
        <dbReference type="Rhea" id="RHEA:16237"/>
        <dbReference type="Rhea" id="RHEA-COMP:10747"/>
        <dbReference type="Rhea" id="RHEA-COMP:10748"/>
        <dbReference type="ChEBI" id="CHEBI:83833"/>
        <dbReference type="ChEBI" id="CHEBI:83834"/>
        <dbReference type="EC" id="5.2.1.8"/>
    </reaction>
</comment>
<dbReference type="SUPFAM" id="SSF54534">
    <property type="entry name" value="FKBP-like"/>
    <property type="match status" value="2"/>
</dbReference>
<dbReference type="RefSeq" id="WP_343045983.1">
    <property type="nucleotide sequence ID" value="NZ_JACBZS010000001.1"/>
</dbReference>
<organism evidence="10 11">
    <name type="scientific">Naumannella cuiyingiana</name>
    <dbReference type="NCBI Taxonomy" id="1347891"/>
    <lineage>
        <taxon>Bacteria</taxon>
        <taxon>Bacillati</taxon>
        <taxon>Actinomycetota</taxon>
        <taxon>Actinomycetes</taxon>
        <taxon>Propionibacteriales</taxon>
        <taxon>Propionibacteriaceae</taxon>
        <taxon>Naumannella</taxon>
    </lineage>
</organism>
<proteinExistence type="inferred from homology"/>
<evidence type="ECO:0000256" key="6">
    <source>
        <dbReference type="PROSITE-ProRule" id="PRU00277"/>
    </source>
</evidence>
<evidence type="ECO:0000256" key="8">
    <source>
        <dbReference type="SAM" id="SignalP"/>
    </source>
</evidence>
<dbReference type="InterPro" id="IPR001179">
    <property type="entry name" value="PPIase_FKBP_dom"/>
</dbReference>
<keyword evidence="4 6" id="KW-0697">Rotamase</keyword>
<feature type="chain" id="PRO_5030905948" description="peptidylprolyl isomerase" evidence="8">
    <location>
        <begin position="36"/>
        <end position="350"/>
    </location>
</feature>
<dbReference type="PROSITE" id="PS51257">
    <property type="entry name" value="PROKAR_LIPOPROTEIN"/>
    <property type="match status" value="1"/>
</dbReference>
<evidence type="ECO:0000256" key="5">
    <source>
        <dbReference type="ARBA" id="ARBA00023235"/>
    </source>
</evidence>
<feature type="domain" description="PPIase FKBP-type" evidence="9">
    <location>
        <begin position="113"/>
        <end position="202"/>
    </location>
</feature>
<dbReference type="GO" id="GO:0003755">
    <property type="term" value="F:peptidyl-prolyl cis-trans isomerase activity"/>
    <property type="evidence" value="ECO:0007669"/>
    <property type="project" value="UniProtKB-KW"/>
</dbReference>
<dbReference type="InterPro" id="IPR046357">
    <property type="entry name" value="PPIase_dom_sf"/>
</dbReference>
<dbReference type="Pfam" id="PF00254">
    <property type="entry name" value="FKBP_C"/>
    <property type="match status" value="2"/>
</dbReference>
<dbReference type="EC" id="5.2.1.8" evidence="3 6"/>
<dbReference type="PANTHER" id="PTHR43811">
    <property type="entry name" value="FKBP-TYPE PEPTIDYL-PROLYL CIS-TRANS ISOMERASE FKPA"/>
    <property type="match status" value="1"/>
</dbReference>
<dbReference type="EMBL" id="JACBZS010000001">
    <property type="protein sequence ID" value="NYI72426.1"/>
    <property type="molecule type" value="Genomic_DNA"/>
</dbReference>
<dbReference type="Gene3D" id="3.10.50.40">
    <property type="match status" value="2"/>
</dbReference>
<evidence type="ECO:0000256" key="7">
    <source>
        <dbReference type="SAM" id="MobiDB-lite"/>
    </source>
</evidence>
<feature type="signal peptide" evidence="8">
    <location>
        <begin position="1"/>
        <end position="35"/>
    </location>
</feature>
<dbReference type="PROSITE" id="PS50059">
    <property type="entry name" value="FKBP_PPIASE"/>
    <property type="match status" value="2"/>
</dbReference>
<gene>
    <name evidence="10" type="ORF">GGQ54_002986</name>
</gene>
<evidence type="ECO:0000256" key="4">
    <source>
        <dbReference type="ARBA" id="ARBA00023110"/>
    </source>
</evidence>
<sequence length="350" mass="36017">MRTKKTHRFDLRPAGRALALTGAGLLLLAACGNPAAPAPGATPGEPMPTVAPTGEPAPSGSATPTPTIKPADNLDAIKVTGDPPKIEVKAPWAIDQTRSKVLKEGDGPTVGEAGTVEVNYIGVNGRTGKVFDESYKNGQPVTFPLDQVIPGFQKGLAKQRQGSRVLIAMPGSDGYDSSGGSGDGTIQVGDTLIFVVDIVSTSLSGPEGEKQAAPAGMPAVGEGADGKVSIEIPAGDPPAKLQTATLIKGKGKKVGENDQVTVNYVGYSWKTRAEIDAGRNETTPLSGVIEGWRTGLKGQTVGSRVELVIPPAQSYPEGNQPGPPVVEKGDTLVYVVDILYTQPAQQTPGG</sequence>
<evidence type="ECO:0000259" key="9">
    <source>
        <dbReference type="PROSITE" id="PS50059"/>
    </source>
</evidence>
<evidence type="ECO:0000256" key="1">
    <source>
        <dbReference type="ARBA" id="ARBA00000971"/>
    </source>
</evidence>
<evidence type="ECO:0000313" key="10">
    <source>
        <dbReference type="EMBL" id="NYI72426.1"/>
    </source>
</evidence>
<reference evidence="10 11" key="1">
    <citation type="submission" date="2020-07" db="EMBL/GenBank/DDBJ databases">
        <title>Sequencing the genomes of 1000 actinobacteria strains.</title>
        <authorList>
            <person name="Klenk H.-P."/>
        </authorList>
    </citation>
    <scope>NUCLEOTIDE SEQUENCE [LARGE SCALE GENOMIC DNA]</scope>
    <source>
        <strain evidence="10 11">DSM 103164</strain>
    </source>
</reference>
<dbReference type="PANTHER" id="PTHR43811:SF19">
    <property type="entry name" value="39 KDA FK506-BINDING NUCLEAR PROTEIN"/>
    <property type="match status" value="1"/>
</dbReference>
<keyword evidence="5 6" id="KW-0413">Isomerase</keyword>
<evidence type="ECO:0000256" key="2">
    <source>
        <dbReference type="ARBA" id="ARBA00006577"/>
    </source>
</evidence>
<keyword evidence="8" id="KW-0732">Signal</keyword>
<comment type="similarity">
    <text evidence="2">Belongs to the FKBP-type PPIase family.</text>
</comment>